<accession>A0A7S2QD73</accession>
<evidence type="ECO:0000256" key="2">
    <source>
        <dbReference type="ARBA" id="ARBA00022692"/>
    </source>
</evidence>
<feature type="transmembrane region" description="Helical" evidence="6">
    <location>
        <begin position="394"/>
        <end position="415"/>
    </location>
</feature>
<feature type="transmembrane region" description="Helical" evidence="6">
    <location>
        <begin position="495"/>
        <end position="518"/>
    </location>
</feature>
<comment type="subcellular location">
    <subcellularLocation>
        <location evidence="1">Membrane</location>
        <topology evidence="1">Multi-pass membrane protein</topology>
    </subcellularLocation>
</comment>
<keyword evidence="2 6" id="KW-0812">Transmembrane</keyword>
<dbReference type="InterPro" id="IPR050186">
    <property type="entry name" value="TPT_transporter"/>
</dbReference>
<evidence type="ECO:0000256" key="6">
    <source>
        <dbReference type="SAM" id="Phobius"/>
    </source>
</evidence>
<feature type="region of interest" description="Disordered" evidence="5">
    <location>
        <begin position="532"/>
        <end position="567"/>
    </location>
</feature>
<feature type="transmembrane region" description="Helical" evidence="6">
    <location>
        <begin position="147"/>
        <end position="164"/>
    </location>
</feature>
<evidence type="ECO:0000256" key="5">
    <source>
        <dbReference type="SAM" id="MobiDB-lite"/>
    </source>
</evidence>
<feature type="transmembrane region" description="Helical" evidence="6">
    <location>
        <begin position="171"/>
        <end position="189"/>
    </location>
</feature>
<gene>
    <name evidence="7" type="ORF">BRAN1462_LOCUS57021</name>
</gene>
<evidence type="ECO:0000256" key="3">
    <source>
        <dbReference type="ARBA" id="ARBA00022989"/>
    </source>
</evidence>
<feature type="compositionally biased region" description="Low complexity" evidence="5">
    <location>
        <begin position="545"/>
        <end position="567"/>
    </location>
</feature>
<keyword evidence="4 6" id="KW-0472">Membrane</keyword>
<feature type="transmembrane region" description="Helical" evidence="6">
    <location>
        <begin position="324"/>
        <end position="340"/>
    </location>
</feature>
<dbReference type="EMBL" id="HBGW01089838">
    <property type="protein sequence ID" value="CAD9639199.1"/>
    <property type="molecule type" value="Transcribed_RNA"/>
</dbReference>
<proteinExistence type="predicted"/>
<feature type="transmembrane region" description="Helical" evidence="6">
    <location>
        <begin position="209"/>
        <end position="232"/>
    </location>
</feature>
<dbReference type="AlphaFoldDB" id="A0A7S2QD73"/>
<keyword evidence="3 6" id="KW-1133">Transmembrane helix</keyword>
<evidence type="ECO:0000313" key="7">
    <source>
        <dbReference type="EMBL" id="CAD9639199.1"/>
    </source>
</evidence>
<evidence type="ECO:0000256" key="1">
    <source>
        <dbReference type="ARBA" id="ARBA00004141"/>
    </source>
</evidence>
<sequence>MVAGAPARPPLGVALPAAQALFADERKDCESLGCQDQSDCLVLAHRWASRSRRRPRVFQIAAGGAAAEVAAAEDNAATSPFAEPLVGGRADRAALAVIRMPPQLTAAHAPPEGPAGFSTPEAVASWTVGAAGERFPRRGPSLQAENLQSIVVIGAIVIGFALWMMDKRISALILLYFGVNTGFSLYMKFLLSDTEICRELGLQGVPAGFLITAVQQVESFVAFGIAMLALWPTRWRWSPGKLRTWHNGVLMLFFAMSFSANIGLNNLSVALLPVSLNMTMRSCLPLVTLAVQVLFRRTNITGIGLGPLAQIVHPSVAEASPSEIVLMFIGVLFAALATVANPGDPYAQSEAEGHRAFKLGVLACCLSIVAAAINLALAGVLCTRAKLSALDLTWYMALPSALFLVPSIFCLYHPAQWPGFGSLTDWQVWRKVASCSPTTSVAIIVSGGLAICNNMIQYWLVQRLNATHTAFAGNVNKAVTISLSMALGVETLPGGVWSGVMLFAVLGNLASFAGYTVIKATRGFKSLEDATPAATPGTYRRGWRSTSQLPLSPSPSPASTCTGGSSTARASAWAARIWSPEPDKPDKQYA</sequence>
<feature type="transmembrane region" description="Helical" evidence="6">
    <location>
        <begin position="360"/>
        <end position="382"/>
    </location>
</feature>
<evidence type="ECO:0008006" key="8">
    <source>
        <dbReference type="Google" id="ProtNLM"/>
    </source>
</evidence>
<protein>
    <recommendedName>
        <fullName evidence="8">Sugar phosphate transporter domain-containing protein</fullName>
    </recommendedName>
</protein>
<organism evidence="7">
    <name type="scientific">Zooxanthella nutricula</name>
    <dbReference type="NCBI Taxonomy" id="1333877"/>
    <lineage>
        <taxon>Eukaryota</taxon>
        <taxon>Sar</taxon>
        <taxon>Alveolata</taxon>
        <taxon>Dinophyceae</taxon>
        <taxon>Peridiniales</taxon>
        <taxon>Peridiniales incertae sedis</taxon>
        <taxon>Zooxanthella</taxon>
    </lineage>
</organism>
<feature type="transmembrane region" description="Helical" evidence="6">
    <location>
        <begin position="244"/>
        <end position="264"/>
    </location>
</feature>
<reference evidence="7" key="1">
    <citation type="submission" date="2021-01" db="EMBL/GenBank/DDBJ databases">
        <authorList>
            <person name="Corre E."/>
            <person name="Pelletier E."/>
            <person name="Niang G."/>
            <person name="Scheremetjew M."/>
            <person name="Finn R."/>
            <person name="Kale V."/>
            <person name="Holt S."/>
            <person name="Cochrane G."/>
            <person name="Meng A."/>
            <person name="Brown T."/>
            <person name="Cohen L."/>
        </authorList>
    </citation>
    <scope>NUCLEOTIDE SEQUENCE</scope>
    <source>
        <strain evidence="7">RCC3387</strain>
    </source>
</reference>
<name>A0A7S2QD73_9DINO</name>
<evidence type="ECO:0000256" key="4">
    <source>
        <dbReference type="ARBA" id="ARBA00023136"/>
    </source>
</evidence>
<dbReference type="PANTHER" id="PTHR11132">
    <property type="entry name" value="SOLUTE CARRIER FAMILY 35"/>
    <property type="match status" value="1"/>
</dbReference>
<dbReference type="GO" id="GO:0016020">
    <property type="term" value="C:membrane"/>
    <property type="evidence" value="ECO:0007669"/>
    <property type="project" value="UniProtKB-SubCell"/>
</dbReference>